<organism evidence="2 3">
    <name type="scientific">Paratractidigestivibacter faecalis</name>
    <dbReference type="NCBI Taxonomy" id="2292441"/>
    <lineage>
        <taxon>Bacteria</taxon>
        <taxon>Bacillati</taxon>
        <taxon>Actinomycetota</taxon>
        <taxon>Coriobacteriia</taxon>
        <taxon>Coriobacteriales</taxon>
        <taxon>Atopobiaceae</taxon>
        <taxon>Paratractidigestivibacter</taxon>
    </lineage>
</organism>
<name>A0ABV1IHJ7_9ACTN</name>
<protein>
    <submittedName>
        <fullName evidence="2">Uncharacterized protein</fullName>
    </submittedName>
</protein>
<evidence type="ECO:0000313" key="3">
    <source>
        <dbReference type="Proteomes" id="UP001478817"/>
    </source>
</evidence>
<accession>A0ABV1IHJ7</accession>
<comment type="caution">
    <text evidence="2">The sequence shown here is derived from an EMBL/GenBank/DDBJ whole genome shotgun (WGS) entry which is preliminary data.</text>
</comment>
<sequence>MESKTYTYQEPYFTMEVKAEGAFCVLIFFACAWLIYTNAYNMWGLYVVFAVAALYQVWNTFVARCYSHSVTLSDDQISFELFGKSQSYKLSELKEFRVREYPSSGKMYLRVGDHNALHGRFWLSTKTFTDGQELFGRLRDLEYEIHPDTLKARARRTNEEYVNAFGYGRHKQKSQNRGRVLKAVLTGKGDTLTRKSREK</sequence>
<dbReference type="PROSITE" id="PS51257">
    <property type="entry name" value="PROKAR_LIPOPROTEIN"/>
    <property type="match status" value="1"/>
</dbReference>
<reference evidence="2 3" key="1">
    <citation type="submission" date="2024-04" db="EMBL/GenBank/DDBJ databases">
        <title>Human intestinal bacterial collection.</title>
        <authorList>
            <person name="Pauvert C."/>
            <person name="Hitch T.C.A."/>
            <person name="Clavel T."/>
        </authorList>
    </citation>
    <scope>NUCLEOTIDE SEQUENCE [LARGE SCALE GENOMIC DNA]</scope>
    <source>
        <strain evidence="2 3">CLA-AA-H197</strain>
    </source>
</reference>
<evidence type="ECO:0000256" key="1">
    <source>
        <dbReference type="SAM" id="Phobius"/>
    </source>
</evidence>
<dbReference type="Proteomes" id="UP001478817">
    <property type="component" value="Unassembled WGS sequence"/>
</dbReference>
<feature type="transmembrane region" description="Helical" evidence="1">
    <location>
        <begin position="21"/>
        <end position="37"/>
    </location>
</feature>
<evidence type="ECO:0000313" key="2">
    <source>
        <dbReference type="EMBL" id="MEQ2638117.1"/>
    </source>
</evidence>
<dbReference type="EMBL" id="JBBNGS010000012">
    <property type="protein sequence ID" value="MEQ2638117.1"/>
    <property type="molecule type" value="Genomic_DNA"/>
</dbReference>
<proteinExistence type="predicted"/>
<keyword evidence="1" id="KW-0472">Membrane</keyword>
<feature type="transmembrane region" description="Helical" evidence="1">
    <location>
        <begin position="43"/>
        <end position="62"/>
    </location>
</feature>
<keyword evidence="3" id="KW-1185">Reference proteome</keyword>
<keyword evidence="1" id="KW-1133">Transmembrane helix</keyword>
<gene>
    <name evidence="2" type="ORF">AAAT05_07175</name>
</gene>
<dbReference type="RefSeq" id="WP_349182740.1">
    <property type="nucleotide sequence ID" value="NZ_JBBNGS010000012.1"/>
</dbReference>
<keyword evidence="1" id="KW-0812">Transmembrane</keyword>